<dbReference type="SMART" id="SM00369">
    <property type="entry name" value="LRR_TYP"/>
    <property type="match status" value="4"/>
</dbReference>
<evidence type="ECO:0000313" key="8">
    <source>
        <dbReference type="Proteomes" id="UP000238350"/>
    </source>
</evidence>
<dbReference type="RefSeq" id="XP_024665838.1">
    <property type="nucleotide sequence ID" value="XM_024810070.1"/>
</dbReference>
<evidence type="ECO:0000256" key="4">
    <source>
        <dbReference type="ARBA" id="ARBA00023242"/>
    </source>
</evidence>
<dbReference type="AlphaFoldDB" id="A0A2T0FLM2"/>
<accession>A0A2T0FLM2</accession>
<sequence length="372" mass="42218">MTSTHSNGSEVSEQGSQEPIENRQSTGSGADAPAAENENADSNGANGGENAFDNVERPTTYVEDENQLEADSEILQEFEDDCESIDVSHMKIMSLKPLGLSRFQNLKSICFRQNLLTSMQGIEDLPEEMEEIDFYDNRLSHMDRRLEKFGSHIKSLDLSFNNFRHIKHLQNMTQMTDLYLCQNDIGKIVNLNCLTNLTNLELGANRIKTIRGLEKLVNLEQLWLARNKISKIEGLETLKNLKLLSIQSNRITTIEGLEELTNLEELYISYNHLEKIEGLENNTKLTTIDVARNRISELGGLDHLTNLEELWASGNQLTSFENVEQQLKHLPNFHTIYLEQNPLQRTAGATYRNKVRLALGTSLQQIDATPIR</sequence>
<dbReference type="Proteomes" id="UP000238350">
    <property type="component" value="Unassembled WGS sequence"/>
</dbReference>
<feature type="compositionally biased region" description="Low complexity" evidence="6">
    <location>
        <begin position="30"/>
        <end position="41"/>
    </location>
</feature>
<dbReference type="STRING" id="45607.A0A2T0FLM2"/>
<gene>
    <name evidence="7" type="ORF">B9G98_03513</name>
</gene>
<dbReference type="InterPro" id="IPR025875">
    <property type="entry name" value="Leu-rich_rpt_4"/>
</dbReference>
<evidence type="ECO:0000256" key="5">
    <source>
        <dbReference type="ARBA" id="ARBA00023460"/>
    </source>
</evidence>
<keyword evidence="2" id="KW-0433">Leucine-rich repeat</keyword>
<organism evidence="7 8">
    <name type="scientific">Wickerhamiella sorbophila</name>
    <dbReference type="NCBI Taxonomy" id="45607"/>
    <lineage>
        <taxon>Eukaryota</taxon>
        <taxon>Fungi</taxon>
        <taxon>Dikarya</taxon>
        <taxon>Ascomycota</taxon>
        <taxon>Saccharomycotina</taxon>
        <taxon>Dipodascomycetes</taxon>
        <taxon>Dipodascales</taxon>
        <taxon>Trichomonascaceae</taxon>
        <taxon>Wickerhamiella</taxon>
    </lineage>
</organism>
<comment type="caution">
    <text evidence="7">The sequence shown here is derived from an EMBL/GenBank/DDBJ whole genome shotgun (WGS) entry which is preliminary data.</text>
</comment>
<dbReference type="InterPro" id="IPR050576">
    <property type="entry name" value="Cilia_flagella_integrity"/>
</dbReference>
<dbReference type="OrthoDB" id="266138at2759"/>
<dbReference type="Pfam" id="PF12799">
    <property type="entry name" value="LRR_4"/>
    <property type="match status" value="3"/>
</dbReference>
<dbReference type="EMBL" id="NDIQ01000022">
    <property type="protein sequence ID" value="PRT55893.1"/>
    <property type="molecule type" value="Genomic_DNA"/>
</dbReference>
<evidence type="ECO:0000256" key="6">
    <source>
        <dbReference type="SAM" id="MobiDB-lite"/>
    </source>
</evidence>
<evidence type="ECO:0000313" key="7">
    <source>
        <dbReference type="EMBL" id="PRT55893.1"/>
    </source>
</evidence>
<keyword evidence="4" id="KW-0539">Nucleus</keyword>
<evidence type="ECO:0000256" key="1">
    <source>
        <dbReference type="ARBA" id="ARBA00004123"/>
    </source>
</evidence>
<dbReference type="PROSITE" id="PS51450">
    <property type="entry name" value="LRR"/>
    <property type="match status" value="7"/>
</dbReference>
<keyword evidence="3" id="KW-0677">Repeat</keyword>
<evidence type="ECO:0000256" key="2">
    <source>
        <dbReference type="ARBA" id="ARBA00022614"/>
    </source>
</evidence>
<evidence type="ECO:0000256" key="3">
    <source>
        <dbReference type="ARBA" id="ARBA00022737"/>
    </source>
</evidence>
<dbReference type="PANTHER" id="PTHR45973:SF23">
    <property type="entry name" value="PROTEIN PHOSPHATASE 1 REGULATORY SUBUNIT 7"/>
    <property type="match status" value="1"/>
</dbReference>
<dbReference type="InterPro" id="IPR001611">
    <property type="entry name" value="Leu-rich_rpt"/>
</dbReference>
<proteinExistence type="inferred from homology"/>
<comment type="subcellular location">
    <subcellularLocation>
        <location evidence="1">Nucleus</location>
    </subcellularLocation>
</comment>
<dbReference type="InterPro" id="IPR003591">
    <property type="entry name" value="Leu-rich_rpt_typical-subtyp"/>
</dbReference>
<dbReference type="InterPro" id="IPR032675">
    <property type="entry name" value="LRR_dom_sf"/>
</dbReference>
<dbReference type="GeneID" id="36517261"/>
<dbReference type="FunFam" id="3.80.10.10:FF:000055">
    <property type="entry name" value="Protein phosphatase 1 regulatory subunit 7"/>
    <property type="match status" value="1"/>
</dbReference>
<dbReference type="Gene3D" id="3.80.10.10">
    <property type="entry name" value="Ribonuclease Inhibitor"/>
    <property type="match status" value="2"/>
</dbReference>
<reference evidence="7 8" key="1">
    <citation type="submission" date="2017-04" db="EMBL/GenBank/DDBJ databases">
        <title>Genome sequencing of [Candida] sorbophila.</title>
        <authorList>
            <person name="Ahn J.O."/>
        </authorList>
    </citation>
    <scope>NUCLEOTIDE SEQUENCE [LARGE SCALE GENOMIC DNA]</scope>
    <source>
        <strain evidence="7 8">DS02</strain>
    </source>
</reference>
<keyword evidence="8" id="KW-1185">Reference proteome</keyword>
<dbReference type="GO" id="GO:0005634">
    <property type="term" value="C:nucleus"/>
    <property type="evidence" value="ECO:0007669"/>
    <property type="project" value="UniProtKB-SubCell"/>
</dbReference>
<protein>
    <submittedName>
        <fullName evidence="7">Protein phosphatase 1 regulatory subunit SDS22</fullName>
    </submittedName>
</protein>
<dbReference type="SMART" id="SM00365">
    <property type="entry name" value="LRR_SD22"/>
    <property type="match status" value="9"/>
</dbReference>
<dbReference type="PANTHER" id="PTHR45973">
    <property type="entry name" value="PROTEIN PHOSPHATASE 1 REGULATORY SUBUNIT SDS22-RELATED"/>
    <property type="match status" value="1"/>
</dbReference>
<feature type="region of interest" description="Disordered" evidence="6">
    <location>
        <begin position="1"/>
        <end position="53"/>
    </location>
</feature>
<comment type="similarity">
    <text evidence="5">Belongs to the SDS22 family.</text>
</comment>
<dbReference type="SUPFAM" id="SSF52058">
    <property type="entry name" value="L domain-like"/>
    <property type="match status" value="1"/>
</dbReference>
<name>A0A2T0FLM2_9ASCO</name>
<feature type="compositionally biased region" description="Polar residues" evidence="6">
    <location>
        <begin position="1"/>
        <end position="28"/>
    </location>
</feature>